<dbReference type="AlphaFoldDB" id="A0AAN9NFH8"/>
<dbReference type="Proteomes" id="UP001374584">
    <property type="component" value="Unassembled WGS sequence"/>
</dbReference>
<feature type="domain" description="LOB" evidence="3">
    <location>
        <begin position="5"/>
        <end position="106"/>
    </location>
</feature>
<accession>A0AAN9NFH8</accession>
<keyword evidence="5" id="KW-1185">Reference proteome</keyword>
<gene>
    <name evidence="4" type="ORF">VNO80_05384</name>
</gene>
<proteinExistence type="inferred from homology"/>
<dbReference type="PROSITE" id="PS50891">
    <property type="entry name" value="LOB"/>
    <property type="match status" value="1"/>
</dbReference>
<evidence type="ECO:0000256" key="2">
    <source>
        <dbReference type="SAM" id="Coils"/>
    </source>
</evidence>
<dbReference type="Pfam" id="PF03195">
    <property type="entry name" value="LOB"/>
    <property type="match status" value="1"/>
</dbReference>
<comment type="similarity">
    <text evidence="1">Belongs to the LOB domain-containing protein family.</text>
</comment>
<comment type="caution">
    <text evidence="4">The sequence shown here is derived from an EMBL/GenBank/DDBJ whole genome shotgun (WGS) entry which is preliminary data.</text>
</comment>
<dbReference type="PANTHER" id="PTHR31301">
    <property type="entry name" value="LOB DOMAIN-CONTAINING PROTEIN 4-RELATED"/>
    <property type="match status" value="1"/>
</dbReference>
<evidence type="ECO:0000313" key="5">
    <source>
        <dbReference type="Proteomes" id="UP001374584"/>
    </source>
</evidence>
<protein>
    <recommendedName>
        <fullName evidence="3">LOB domain-containing protein</fullName>
    </recommendedName>
</protein>
<sequence length="158" mass="17937">MMISGRCAACKNQRRRCPSDCIFSPHFPANDPQRFASVHKIYGGSNVGKMLQQIPPYLREQTANSLYFEAQCRIQDPVYGCVGIISKLYEEIRNTETELAQIQTQITCHKLQVVQANNNAETNMNLLSTVGAETNFQMPAPSTNPTEFQWPNQVPWFH</sequence>
<organism evidence="4 5">
    <name type="scientific">Phaseolus coccineus</name>
    <name type="common">Scarlet runner bean</name>
    <name type="synonym">Phaseolus multiflorus</name>
    <dbReference type="NCBI Taxonomy" id="3886"/>
    <lineage>
        <taxon>Eukaryota</taxon>
        <taxon>Viridiplantae</taxon>
        <taxon>Streptophyta</taxon>
        <taxon>Embryophyta</taxon>
        <taxon>Tracheophyta</taxon>
        <taxon>Spermatophyta</taxon>
        <taxon>Magnoliopsida</taxon>
        <taxon>eudicotyledons</taxon>
        <taxon>Gunneridae</taxon>
        <taxon>Pentapetalae</taxon>
        <taxon>rosids</taxon>
        <taxon>fabids</taxon>
        <taxon>Fabales</taxon>
        <taxon>Fabaceae</taxon>
        <taxon>Papilionoideae</taxon>
        <taxon>50 kb inversion clade</taxon>
        <taxon>NPAAA clade</taxon>
        <taxon>indigoferoid/millettioid clade</taxon>
        <taxon>Phaseoleae</taxon>
        <taxon>Phaseolus</taxon>
    </lineage>
</organism>
<name>A0AAN9NFH8_PHACN</name>
<evidence type="ECO:0000256" key="1">
    <source>
        <dbReference type="ARBA" id="ARBA00005474"/>
    </source>
</evidence>
<evidence type="ECO:0000313" key="4">
    <source>
        <dbReference type="EMBL" id="KAK7372016.1"/>
    </source>
</evidence>
<feature type="coiled-coil region" evidence="2">
    <location>
        <begin position="85"/>
        <end position="112"/>
    </location>
</feature>
<dbReference type="PANTHER" id="PTHR31301:SF120">
    <property type="entry name" value="LOB DOMAIN-CONTAINING PROTEIN 23-RELATED"/>
    <property type="match status" value="1"/>
</dbReference>
<evidence type="ECO:0000259" key="3">
    <source>
        <dbReference type="PROSITE" id="PS50891"/>
    </source>
</evidence>
<dbReference type="InterPro" id="IPR004883">
    <property type="entry name" value="LOB"/>
</dbReference>
<keyword evidence="2" id="KW-0175">Coiled coil</keyword>
<reference evidence="4 5" key="1">
    <citation type="submission" date="2024-01" db="EMBL/GenBank/DDBJ databases">
        <title>The genomes of 5 underutilized Papilionoideae crops provide insights into root nodulation and disease resistanc.</title>
        <authorList>
            <person name="Jiang F."/>
        </authorList>
    </citation>
    <scope>NUCLEOTIDE SEQUENCE [LARGE SCALE GENOMIC DNA]</scope>
    <source>
        <strain evidence="4">JINMINGXINNONG_FW02</strain>
        <tissue evidence="4">Leaves</tissue>
    </source>
</reference>
<dbReference type="EMBL" id="JAYMYR010000003">
    <property type="protein sequence ID" value="KAK7372016.1"/>
    <property type="molecule type" value="Genomic_DNA"/>
</dbReference>